<sequence>MILENNRVTLQPVCLPKDECQEISSVLSRAGDKWSVIIIVMLGPGPLRFNELKRMIGSISQRMLTLTLRGLERDGLVTRTQFSTIPPRVDYELTEMGHSLLIAVQPLGSWAKAHVKDVKIARAAYDQRALLSSEINPEQEL</sequence>
<dbReference type="EMBL" id="DQ437743">
    <property type="protein sequence ID" value="ABD94728.1"/>
    <property type="molecule type" value="Genomic_DNA"/>
</dbReference>
<keyword evidence="2" id="KW-0238">DNA-binding</keyword>
<dbReference type="AlphaFoldDB" id="Q1W4U7"/>
<keyword evidence="1" id="KW-0805">Transcription regulation</keyword>
<dbReference type="SUPFAM" id="SSF46785">
    <property type="entry name" value="Winged helix' DNA-binding domain"/>
    <property type="match status" value="1"/>
</dbReference>
<dbReference type="PROSITE" id="PS51118">
    <property type="entry name" value="HTH_HXLR"/>
    <property type="match status" value="1"/>
</dbReference>
<evidence type="ECO:0000256" key="2">
    <source>
        <dbReference type="ARBA" id="ARBA00023125"/>
    </source>
</evidence>
<evidence type="ECO:0000256" key="3">
    <source>
        <dbReference type="ARBA" id="ARBA00023163"/>
    </source>
</evidence>
<feature type="domain" description="HTH hxlR-type" evidence="4">
    <location>
        <begin position="20"/>
        <end position="119"/>
    </location>
</feature>
<dbReference type="InterPro" id="IPR002577">
    <property type="entry name" value="HTH_HxlR"/>
</dbReference>
<dbReference type="GO" id="GO:0003677">
    <property type="term" value="F:DNA binding"/>
    <property type="evidence" value="ECO:0007669"/>
    <property type="project" value="UniProtKB-KW"/>
</dbReference>
<evidence type="ECO:0000256" key="1">
    <source>
        <dbReference type="ARBA" id="ARBA00023015"/>
    </source>
</evidence>
<evidence type="ECO:0000259" key="4">
    <source>
        <dbReference type="PROSITE" id="PS51118"/>
    </source>
</evidence>
<dbReference type="PANTHER" id="PTHR33204:SF39">
    <property type="entry name" value="TRANSCRIPTIONAL REGULATORY PROTEIN"/>
    <property type="match status" value="1"/>
</dbReference>
<reference evidence="5" key="1">
    <citation type="journal article" date="2006" name="J. Bacteriol.">
        <title>Acquisition and evolution of the exoU locus in Pseudomonas aeruginosa.</title>
        <authorList>
            <person name="Kulasekara B.R."/>
            <person name="Kulasekara H.D."/>
            <person name="Wolfgang M.C."/>
            <person name="Stevens L."/>
            <person name="Frank D.W."/>
            <person name="Lory S."/>
        </authorList>
    </citation>
    <scope>NUCLEOTIDE SEQUENCE</scope>
    <source>
        <strain evidence="5">19660</strain>
    </source>
</reference>
<dbReference type="PANTHER" id="PTHR33204">
    <property type="entry name" value="TRANSCRIPTIONAL REGULATOR, MARR FAMILY"/>
    <property type="match status" value="1"/>
</dbReference>
<organism evidence="5">
    <name type="scientific">Pseudomonas aeruginosa</name>
    <dbReference type="NCBI Taxonomy" id="287"/>
    <lineage>
        <taxon>Bacteria</taxon>
        <taxon>Pseudomonadati</taxon>
        <taxon>Pseudomonadota</taxon>
        <taxon>Gammaproteobacteria</taxon>
        <taxon>Pseudomonadales</taxon>
        <taxon>Pseudomonadaceae</taxon>
        <taxon>Pseudomonas</taxon>
    </lineage>
</organism>
<dbReference type="Gene3D" id="1.10.10.10">
    <property type="entry name" value="Winged helix-like DNA-binding domain superfamily/Winged helix DNA-binding domain"/>
    <property type="match status" value="1"/>
</dbReference>
<dbReference type="InterPro" id="IPR036388">
    <property type="entry name" value="WH-like_DNA-bd_sf"/>
</dbReference>
<gene>
    <name evidence="5" type="ORF">EXB39</name>
</gene>
<keyword evidence="3" id="KW-0804">Transcription</keyword>
<proteinExistence type="predicted"/>
<dbReference type="Pfam" id="PF01638">
    <property type="entry name" value="HxlR"/>
    <property type="match status" value="1"/>
</dbReference>
<name>Q1W4U7_PSEAI</name>
<accession>Q1W4U7</accession>
<dbReference type="InterPro" id="IPR036390">
    <property type="entry name" value="WH_DNA-bd_sf"/>
</dbReference>
<evidence type="ECO:0000313" key="5">
    <source>
        <dbReference type="EMBL" id="ABD94728.1"/>
    </source>
</evidence>
<protein>
    <submittedName>
        <fullName evidence="5">Putative transcriptional regulator</fullName>
    </submittedName>
</protein>